<dbReference type="Gene3D" id="3.30.460.10">
    <property type="entry name" value="Beta Polymerase, domain 2"/>
    <property type="match status" value="1"/>
</dbReference>
<sequence>MEVNIINEIKTIAERYCDHSFFVFGSYITNGKTYGDIDILIIYKTIDHIEQIRRDFQKINSYEIFHLMFLSYEEEEEIKFIKKVEAVDISGNWQL</sequence>
<dbReference type="InterPro" id="IPR043519">
    <property type="entry name" value="NT_sf"/>
</dbReference>
<proteinExistence type="predicted"/>
<dbReference type="EMBL" id="CP029186">
    <property type="protein sequence ID" value="AWH86326.1"/>
    <property type="molecule type" value="Genomic_DNA"/>
</dbReference>
<dbReference type="Pfam" id="PF01909">
    <property type="entry name" value="NTP_transf_2"/>
    <property type="match status" value="1"/>
</dbReference>
<dbReference type="AlphaFoldDB" id="A0A2S1R166"/>
<dbReference type="GO" id="GO:0016779">
    <property type="term" value="F:nucleotidyltransferase activity"/>
    <property type="evidence" value="ECO:0007669"/>
    <property type="project" value="InterPro"/>
</dbReference>
<evidence type="ECO:0000259" key="1">
    <source>
        <dbReference type="Pfam" id="PF01909"/>
    </source>
</evidence>
<organism evidence="2 3">
    <name type="scientific">Flavobacterium album</name>
    <dbReference type="NCBI Taxonomy" id="2175091"/>
    <lineage>
        <taxon>Bacteria</taxon>
        <taxon>Pseudomonadati</taxon>
        <taxon>Bacteroidota</taxon>
        <taxon>Flavobacteriia</taxon>
        <taxon>Flavobacteriales</taxon>
        <taxon>Flavobacteriaceae</taxon>
        <taxon>Flavobacterium</taxon>
    </lineage>
</organism>
<dbReference type="InterPro" id="IPR002934">
    <property type="entry name" value="Polymerase_NTP_transf_dom"/>
</dbReference>
<feature type="domain" description="Polymerase nucleotidyl transferase" evidence="1">
    <location>
        <begin position="10"/>
        <end position="60"/>
    </location>
</feature>
<keyword evidence="3" id="KW-1185">Reference proteome</keyword>
<reference evidence="2 3" key="1">
    <citation type="submission" date="2018-04" db="EMBL/GenBank/DDBJ databases">
        <title>Genome sequencing of Flavobacterium sp. HYN0059.</title>
        <authorList>
            <person name="Yi H."/>
            <person name="Baek C."/>
        </authorList>
    </citation>
    <scope>NUCLEOTIDE SEQUENCE [LARGE SCALE GENOMIC DNA]</scope>
    <source>
        <strain evidence="2 3">HYN0059</strain>
    </source>
</reference>
<name>A0A2S1R166_9FLAO</name>
<gene>
    <name evidence="2" type="ORF">HYN59_14955</name>
</gene>
<protein>
    <recommendedName>
        <fullName evidence="1">Polymerase nucleotidyl transferase domain-containing protein</fullName>
    </recommendedName>
</protein>
<evidence type="ECO:0000313" key="2">
    <source>
        <dbReference type="EMBL" id="AWH86326.1"/>
    </source>
</evidence>
<dbReference type="KEGG" id="falb:HYN59_14955"/>
<accession>A0A2S1R166</accession>
<dbReference type="Proteomes" id="UP000244929">
    <property type="component" value="Chromosome"/>
</dbReference>
<dbReference type="SUPFAM" id="SSF81301">
    <property type="entry name" value="Nucleotidyltransferase"/>
    <property type="match status" value="1"/>
</dbReference>
<evidence type="ECO:0000313" key="3">
    <source>
        <dbReference type="Proteomes" id="UP000244929"/>
    </source>
</evidence>